<comment type="similarity">
    <text evidence="3 9">Belongs to the inositol monophosphatase superfamily.</text>
</comment>
<keyword evidence="6" id="KW-0804">Transcription</keyword>
<dbReference type="InterPro" id="IPR020550">
    <property type="entry name" value="Inositol_monophosphatase_CS"/>
</dbReference>
<dbReference type="PRINTS" id="PR01959">
    <property type="entry name" value="SBIMPHPHTASE"/>
</dbReference>
<comment type="cofactor">
    <cofactor evidence="2 8 9">
        <name>Mg(2+)</name>
        <dbReference type="ChEBI" id="CHEBI:18420"/>
    </cofactor>
</comment>
<dbReference type="InterPro" id="IPR033942">
    <property type="entry name" value="IMPase"/>
</dbReference>
<dbReference type="InterPro" id="IPR020583">
    <property type="entry name" value="Inositol_monoP_metal-BS"/>
</dbReference>
<evidence type="ECO:0000256" key="6">
    <source>
        <dbReference type="ARBA" id="ARBA00022814"/>
    </source>
</evidence>
<evidence type="ECO:0000256" key="2">
    <source>
        <dbReference type="ARBA" id="ARBA00001946"/>
    </source>
</evidence>
<dbReference type="AlphaFoldDB" id="A0A944MA39"/>
<keyword evidence="4 8" id="KW-0479">Metal-binding</keyword>
<dbReference type="EMBL" id="JAHHGM010000013">
    <property type="protein sequence ID" value="MBT2990096.1"/>
    <property type="molecule type" value="Genomic_DNA"/>
</dbReference>
<evidence type="ECO:0000256" key="7">
    <source>
        <dbReference type="ARBA" id="ARBA00022842"/>
    </source>
</evidence>
<dbReference type="Proteomes" id="UP000770889">
    <property type="component" value="Unassembled WGS sequence"/>
</dbReference>
<dbReference type="PANTHER" id="PTHR20854:SF4">
    <property type="entry name" value="INOSITOL-1-MONOPHOSPHATASE-RELATED"/>
    <property type="match status" value="1"/>
</dbReference>
<feature type="binding site" evidence="8">
    <location>
        <position position="84"/>
    </location>
    <ligand>
        <name>Mg(2+)</name>
        <dbReference type="ChEBI" id="CHEBI:18420"/>
        <label>1</label>
        <note>catalytic</note>
    </ligand>
</feature>
<dbReference type="InterPro" id="IPR022337">
    <property type="entry name" value="Inositol_monophosphatase_SuhB"/>
</dbReference>
<evidence type="ECO:0000313" key="10">
    <source>
        <dbReference type="EMBL" id="MBT2990096.1"/>
    </source>
</evidence>
<evidence type="ECO:0000313" key="11">
    <source>
        <dbReference type="Proteomes" id="UP000770889"/>
    </source>
</evidence>
<keyword evidence="7 8" id="KW-0460">Magnesium</keyword>
<evidence type="ECO:0000256" key="5">
    <source>
        <dbReference type="ARBA" id="ARBA00022801"/>
    </source>
</evidence>
<evidence type="ECO:0000256" key="9">
    <source>
        <dbReference type="RuleBase" id="RU364068"/>
    </source>
</evidence>
<evidence type="ECO:0000256" key="1">
    <source>
        <dbReference type="ARBA" id="ARBA00001033"/>
    </source>
</evidence>
<evidence type="ECO:0000256" key="3">
    <source>
        <dbReference type="ARBA" id="ARBA00009759"/>
    </source>
</evidence>
<feature type="binding site" evidence="8">
    <location>
        <position position="82"/>
    </location>
    <ligand>
        <name>Mg(2+)</name>
        <dbReference type="ChEBI" id="CHEBI:18420"/>
        <label>1</label>
        <note>catalytic</note>
    </ligand>
</feature>
<feature type="binding site" evidence="8">
    <location>
        <position position="85"/>
    </location>
    <ligand>
        <name>Mg(2+)</name>
        <dbReference type="ChEBI" id="CHEBI:18420"/>
        <label>1</label>
        <note>catalytic</note>
    </ligand>
</feature>
<comment type="caution">
    <text evidence="10">The sequence shown here is derived from an EMBL/GenBank/DDBJ whole genome shotgun (WGS) entry which is preliminary data.</text>
</comment>
<feature type="binding site" evidence="8">
    <location>
        <position position="67"/>
    </location>
    <ligand>
        <name>Mg(2+)</name>
        <dbReference type="ChEBI" id="CHEBI:18420"/>
        <label>1</label>
        <note>catalytic</note>
    </ligand>
</feature>
<dbReference type="Gene3D" id="3.30.540.10">
    <property type="entry name" value="Fructose-1,6-Bisphosphatase, subunit A, domain 1"/>
    <property type="match status" value="1"/>
</dbReference>
<dbReference type="GO" id="GO:0007165">
    <property type="term" value="P:signal transduction"/>
    <property type="evidence" value="ECO:0007669"/>
    <property type="project" value="TreeGrafter"/>
</dbReference>
<feature type="binding site" evidence="8">
    <location>
        <position position="210"/>
    </location>
    <ligand>
        <name>Mg(2+)</name>
        <dbReference type="ChEBI" id="CHEBI:18420"/>
        <label>1</label>
        <note>catalytic</note>
    </ligand>
</feature>
<protein>
    <recommendedName>
        <fullName evidence="9">Inositol-1-monophosphatase</fullName>
        <ecNumber evidence="9">3.1.3.25</ecNumber>
    </recommendedName>
</protein>
<dbReference type="Pfam" id="PF00459">
    <property type="entry name" value="Inositol_P"/>
    <property type="match status" value="1"/>
</dbReference>
<dbReference type="InterPro" id="IPR000760">
    <property type="entry name" value="Inositol_monophosphatase-like"/>
</dbReference>
<name>A0A944MA39_9GAMM</name>
<dbReference type="GO" id="GO:0031564">
    <property type="term" value="P:transcription antitermination"/>
    <property type="evidence" value="ECO:0007669"/>
    <property type="project" value="UniProtKB-KW"/>
</dbReference>
<keyword evidence="5 9" id="KW-0378">Hydrolase</keyword>
<keyword evidence="6" id="KW-0805">Transcription regulation</keyword>
<dbReference type="GO" id="GO:0046872">
    <property type="term" value="F:metal ion binding"/>
    <property type="evidence" value="ECO:0007669"/>
    <property type="project" value="UniProtKB-KW"/>
</dbReference>
<organism evidence="10 11">
    <name type="scientific">Candidatus Thiodiazotropha taylori</name>
    <dbReference type="NCBI Taxonomy" id="2792791"/>
    <lineage>
        <taxon>Bacteria</taxon>
        <taxon>Pseudomonadati</taxon>
        <taxon>Pseudomonadota</taxon>
        <taxon>Gammaproteobacteria</taxon>
        <taxon>Chromatiales</taxon>
        <taxon>Sedimenticolaceae</taxon>
        <taxon>Candidatus Thiodiazotropha</taxon>
    </lineage>
</organism>
<dbReference type="FunFam" id="3.30.540.10:FF:000003">
    <property type="entry name" value="Inositol-1-monophosphatase"/>
    <property type="match status" value="1"/>
</dbReference>
<dbReference type="Gene3D" id="3.40.190.80">
    <property type="match status" value="1"/>
</dbReference>
<keyword evidence="6" id="KW-0889">Transcription antitermination</keyword>
<proteinExistence type="inferred from homology"/>
<dbReference type="NCBIfam" id="NF008027">
    <property type="entry name" value="PRK10757.1"/>
    <property type="match status" value="1"/>
</dbReference>
<dbReference type="PRINTS" id="PR00377">
    <property type="entry name" value="IMPHPHTASES"/>
</dbReference>
<reference evidence="10 11" key="1">
    <citation type="submission" date="2021-05" db="EMBL/GenBank/DDBJ databases">
        <title>Genetic and Functional Diversity in Clade A Lucinid endosymbionts from the Bahamas.</title>
        <authorList>
            <person name="Giani N.M."/>
            <person name="Engel A.S."/>
            <person name="Campbell B.J."/>
        </authorList>
    </citation>
    <scope>NUCLEOTIDE SEQUENCE [LARGE SCALE GENOMIC DNA]</scope>
    <source>
        <strain evidence="10">LUC16012Gg_MoonRockCtena</strain>
    </source>
</reference>
<dbReference type="GO" id="GO:0006020">
    <property type="term" value="P:inositol metabolic process"/>
    <property type="evidence" value="ECO:0007669"/>
    <property type="project" value="TreeGrafter"/>
</dbReference>
<evidence type="ECO:0000256" key="4">
    <source>
        <dbReference type="ARBA" id="ARBA00022723"/>
    </source>
</evidence>
<dbReference type="GO" id="GO:0046854">
    <property type="term" value="P:phosphatidylinositol phosphate biosynthetic process"/>
    <property type="evidence" value="ECO:0007669"/>
    <property type="project" value="InterPro"/>
</dbReference>
<gene>
    <name evidence="10" type="primary">suhB</name>
    <name evidence="10" type="ORF">KME65_14165</name>
</gene>
<accession>A0A944MA39</accession>
<dbReference type="CDD" id="cd01639">
    <property type="entry name" value="IMPase"/>
    <property type="match status" value="1"/>
</dbReference>
<dbReference type="PROSITE" id="PS00630">
    <property type="entry name" value="IMP_2"/>
    <property type="match status" value="1"/>
</dbReference>
<dbReference type="SUPFAM" id="SSF56655">
    <property type="entry name" value="Carbohydrate phosphatase"/>
    <property type="match status" value="1"/>
</dbReference>
<comment type="catalytic activity">
    <reaction evidence="1 9">
        <text>a myo-inositol phosphate + H2O = myo-inositol + phosphate</text>
        <dbReference type="Rhea" id="RHEA:24056"/>
        <dbReference type="ChEBI" id="CHEBI:15377"/>
        <dbReference type="ChEBI" id="CHEBI:17268"/>
        <dbReference type="ChEBI" id="CHEBI:43474"/>
        <dbReference type="ChEBI" id="CHEBI:84139"/>
        <dbReference type="EC" id="3.1.3.25"/>
    </reaction>
</comment>
<evidence type="ECO:0000256" key="8">
    <source>
        <dbReference type="PIRSR" id="PIRSR600760-2"/>
    </source>
</evidence>
<dbReference type="PROSITE" id="PS00629">
    <property type="entry name" value="IMP_1"/>
    <property type="match status" value="1"/>
</dbReference>
<dbReference type="EC" id="3.1.3.25" evidence="9"/>
<sequence length="265" mass="29180">MNPMLTIAVRAAREAGRVITRNFNRLDRLSVSDKGNNDFVSEVDRNTEAVIINLLREKYPNHAILAEESGKHDGDDYQWVIDPLDGTTNFLHGLPQFAVSIALKIKSRLEVGVVYNPVSEEMYTACRGEGAQLNDRKIRVSSRKGLDGALLGTGLPYRDFRFTDNYMGMLKDLIRESAGVRRPGSAALDFAYVAAGRTDGFWELGLKEWDFAAGALLVREAGGLVTDIGGGERYLETGNVIAGSIKVHNAMLKRILPHLDSKLTA</sequence>
<dbReference type="PANTHER" id="PTHR20854">
    <property type="entry name" value="INOSITOL MONOPHOSPHATASE"/>
    <property type="match status" value="1"/>
</dbReference>
<dbReference type="GO" id="GO:0008934">
    <property type="term" value="F:inositol monophosphate 1-phosphatase activity"/>
    <property type="evidence" value="ECO:0007669"/>
    <property type="project" value="InterPro"/>
</dbReference>